<evidence type="ECO:0000313" key="2">
    <source>
        <dbReference type="Proteomes" id="UP000018418"/>
    </source>
</evidence>
<sequence>MTPRDFLICMIILIIFCLITGASSYSTNHALGFL</sequence>
<dbReference type="Proteomes" id="UP000018418">
    <property type="component" value="Unassembled WGS sequence"/>
</dbReference>
<gene>
    <name evidence="1" type="ORF">P255_01006</name>
</gene>
<name>V2UTH9_9GAMM</name>
<comment type="caution">
    <text evidence="1">The sequence shown here is derived from an EMBL/GenBank/DDBJ whole genome shotgun (WGS) entry which is preliminary data.</text>
</comment>
<protein>
    <submittedName>
        <fullName evidence="1">Uncharacterized protein</fullName>
    </submittedName>
</protein>
<organism evidence="1 2">
    <name type="scientific">Acinetobacter brisouii CIP 110357</name>
    <dbReference type="NCBI Taxonomy" id="1341683"/>
    <lineage>
        <taxon>Bacteria</taxon>
        <taxon>Pseudomonadati</taxon>
        <taxon>Pseudomonadota</taxon>
        <taxon>Gammaproteobacteria</taxon>
        <taxon>Moraxellales</taxon>
        <taxon>Moraxellaceae</taxon>
        <taxon>Acinetobacter</taxon>
    </lineage>
</organism>
<dbReference type="EMBL" id="AYEU01000004">
    <property type="protein sequence ID" value="ESK51911.1"/>
    <property type="molecule type" value="Genomic_DNA"/>
</dbReference>
<reference evidence="1 2" key="1">
    <citation type="submission" date="2013-10" db="EMBL/GenBank/DDBJ databases">
        <title>The Genome Sequence of Acinetobacter brisouii CIP 110357.</title>
        <authorList>
            <consortium name="The Broad Institute Genomics Platform"/>
            <consortium name="The Broad Institute Genome Sequencing Center for Infectious Disease"/>
            <person name="Cerqueira G."/>
            <person name="Feldgarden M."/>
            <person name="Courvalin P."/>
            <person name="Grillot-Courvalin C."/>
            <person name="Clermont D."/>
            <person name="Rocha E."/>
            <person name="Yoon E.-J."/>
            <person name="Nemec A."/>
            <person name="Young S.K."/>
            <person name="Zeng Q."/>
            <person name="Gargeya S."/>
            <person name="Fitzgerald M."/>
            <person name="Abouelleil A."/>
            <person name="Alvarado L."/>
            <person name="Berlin A.M."/>
            <person name="Chapman S.B."/>
            <person name="Gainer-Dewar J."/>
            <person name="Goldberg J."/>
            <person name="Gnerre S."/>
            <person name="Griggs A."/>
            <person name="Gujja S."/>
            <person name="Hansen M."/>
            <person name="Howarth C."/>
            <person name="Imamovic A."/>
            <person name="Ireland A."/>
            <person name="Larimer J."/>
            <person name="McCowan C."/>
            <person name="Murphy C."/>
            <person name="Pearson M."/>
            <person name="Poon T.W."/>
            <person name="Priest M."/>
            <person name="Roberts A."/>
            <person name="Saif S."/>
            <person name="Shea T."/>
            <person name="Sykes S."/>
            <person name="Wortman J."/>
            <person name="Nusbaum C."/>
            <person name="Birren B."/>
        </authorList>
    </citation>
    <scope>NUCLEOTIDE SEQUENCE [LARGE SCALE GENOMIC DNA]</scope>
    <source>
        <strain evidence="1 2">CIP 110357</strain>
    </source>
</reference>
<dbReference type="HOGENOM" id="CLU_3371459_0_0_6"/>
<proteinExistence type="predicted"/>
<keyword evidence="2" id="KW-1185">Reference proteome</keyword>
<dbReference type="AlphaFoldDB" id="V2UTH9"/>
<accession>V2UTH9</accession>
<evidence type="ECO:0000313" key="1">
    <source>
        <dbReference type="EMBL" id="ESK51911.1"/>
    </source>
</evidence>